<keyword evidence="4" id="KW-1185">Reference proteome</keyword>
<evidence type="ECO:0000256" key="1">
    <source>
        <dbReference type="SAM" id="Coils"/>
    </source>
</evidence>
<evidence type="ECO:0000313" key="3">
    <source>
        <dbReference type="EMBL" id="GFS70662.1"/>
    </source>
</evidence>
<name>A0A8X6SZ68_NEPPI</name>
<gene>
    <name evidence="3" type="primary">NCL1_22559</name>
    <name evidence="3" type="ORF">NPIL_384701</name>
</gene>
<feature type="coiled-coil region" evidence="1">
    <location>
        <begin position="297"/>
        <end position="362"/>
    </location>
</feature>
<evidence type="ECO:0000313" key="4">
    <source>
        <dbReference type="Proteomes" id="UP000887013"/>
    </source>
</evidence>
<feature type="coiled-coil region" evidence="1">
    <location>
        <begin position="128"/>
        <end position="172"/>
    </location>
</feature>
<organism evidence="3 4">
    <name type="scientific">Nephila pilipes</name>
    <name type="common">Giant wood spider</name>
    <name type="synonym">Nephila maculata</name>
    <dbReference type="NCBI Taxonomy" id="299642"/>
    <lineage>
        <taxon>Eukaryota</taxon>
        <taxon>Metazoa</taxon>
        <taxon>Ecdysozoa</taxon>
        <taxon>Arthropoda</taxon>
        <taxon>Chelicerata</taxon>
        <taxon>Arachnida</taxon>
        <taxon>Araneae</taxon>
        <taxon>Araneomorphae</taxon>
        <taxon>Entelegynae</taxon>
        <taxon>Araneoidea</taxon>
        <taxon>Nephilidae</taxon>
        <taxon>Nephila</taxon>
    </lineage>
</organism>
<comment type="caution">
    <text evidence="3">The sequence shown here is derived from an EMBL/GenBank/DDBJ whole genome shotgun (WGS) entry which is preliminary data.</text>
</comment>
<sequence length="380" mass="44402">MKPLKKTGTKYKQAGSKSNKGDDKHPKSKSETETVTKDLTELEKEMFSIKITDLEARLNRKQQLCTFMEEEKRFYEVEYESKKVLKKESMQLLNQTYQDFYLELLLLQDELSGMEDTALEKALKSTKTEQTSKRMEELKEMEQKLEKRLFEAEKSVDDISNLISKLNDLQEKICKKNNHFEIQISDLNADFKSFIKSLKEQINTLIEGFIKDKSLKLHLLPLPYQALFESGMLGSIWFESVLGTCENLIQQNAEISNNLLQIKQISNKAKEASQKAVSDIILTNEAKELISHLSAELNFSEDQAHILSNLLQDYESQMKYIIQLNNKNLVLKQDIMHLTNHIESLEKEIKQKEIFEDHFEENYRFLKIIMQVKDVIIKEL</sequence>
<dbReference type="EMBL" id="BMAW01095554">
    <property type="protein sequence ID" value="GFS70662.1"/>
    <property type="molecule type" value="Genomic_DNA"/>
</dbReference>
<dbReference type="AlphaFoldDB" id="A0A8X6SZ68"/>
<feature type="compositionally biased region" description="Basic and acidic residues" evidence="2">
    <location>
        <begin position="19"/>
        <end position="37"/>
    </location>
</feature>
<dbReference type="Proteomes" id="UP000887013">
    <property type="component" value="Unassembled WGS sequence"/>
</dbReference>
<dbReference type="OrthoDB" id="6433226at2759"/>
<accession>A0A8X6SZ68</accession>
<keyword evidence="1" id="KW-0175">Coiled coil</keyword>
<evidence type="ECO:0000256" key="2">
    <source>
        <dbReference type="SAM" id="MobiDB-lite"/>
    </source>
</evidence>
<reference evidence="3" key="1">
    <citation type="submission" date="2020-08" db="EMBL/GenBank/DDBJ databases">
        <title>Multicomponent nature underlies the extraordinary mechanical properties of spider dragline silk.</title>
        <authorList>
            <person name="Kono N."/>
            <person name="Nakamura H."/>
            <person name="Mori M."/>
            <person name="Yoshida Y."/>
            <person name="Ohtoshi R."/>
            <person name="Malay A.D."/>
            <person name="Moran D.A.P."/>
            <person name="Tomita M."/>
            <person name="Numata K."/>
            <person name="Arakawa K."/>
        </authorList>
    </citation>
    <scope>NUCLEOTIDE SEQUENCE</scope>
</reference>
<feature type="region of interest" description="Disordered" evidence="2">
    <location>
        <begin position="1"/>
        <end position="37"/>
    </location>
</feature>
<protein>
    <submittedName>
        <fullName evidence="3">Uncharacterized protein</fullName>
    </submittedName>
</protein>
<proteinExistence type="predicted"/>